<keyword evidence="1" id="KW-0812">Transmembrane</keyword>
<feature type="transmembrane region" description="Helical" evidence="1">
    <location>
        <begin position="368"/>
        <end position="389"/>
    </location>
</feature>
<keyword evidence="1" id="KW-0472">Membrane</keyword>
<evidence type="ECO:0000313" key="2">
    <source>
        <dbReference type="EMBL" id="MBF9149664.1"/>
    </source>
</evidence>
<dbReference type="Proteomes" id="UP000600799">
    <property type="component" value="Unassembled WGS sequence"/>
</dbReference>
<keyword evidence="1" id="KW-1133">Transmembrane helix</keyword>
<reference evidence="2 3" key="1">
    <citation type="submission" date="2020-11" db="EMBL/GenBank/DDBJ databases">
        <title>The genome sequence of Novosphingobium sp. 1Y9A.</title>
        <authorList>
            <person name="Liu Y."/>
        </authorList>
    </citation>
    <scope>NUCLEOTIDE SEQUENCE [LARGE SCALE GENOMIC DNA]</scope>
    <source>
        <strain evidence="2 3">1Y9A</strain>
    </source>
</reference>
<evidence type="ECO:0000256" key="1">
    <source>
        <dbReference type="SAM" id="Phobius"/>
    </source>
</evidence>
<keyword evidence="3" id="KW-1185">Reference proteome</keyword>
<proteinExistence type="predicted"/>
<feature type="transmembrane region" description="Helical" evidence="1">
    <location>
        <begin position="401"/>
        <end position="419"/>
    </location>
</feature>
<comment type="caution">
    <text evidence="2">The sequence shown here is derived from an EMBL/GenBank/DDBJ whole genome shotgun (WGS) entry which is preliminary data.</text>
</comment>
<sequence length="451" mass="50040">MAEDKEQKSTVIATFPNGEVTTADVDTALVRIGNTGGQSPAKLREQVKNSLIAAYAVEDRVTSGGRRPPSVVERQISEARRQILLDYYLGMQLEKPQPPEEAVNQAISSQPQLFAGRATFRFFQFIVVTKEPFQVAAAKREIDALRRVPGAPTIERINAFKSRLRQLAIPMAGQQVFRSSEAMPREMLGTLEDMARSRDYIRIQQGQAAFRMIVLLDRFADPVDPDEMRTQVAQGLANAQLQADRQRLIDELATTALRELRTKRKDDGQYVNVIGDVDKDVAARAAQGPDDGSVLNLFRSYGTQASIITGKGLTANVRIQRASAHLGILLVAAPFLLWVCTHWYVFVARRNQRRRSRSVPSTWTSRRYVVALAAGCGGASVLWMLGYAIPEIYNVLTFRTFATISGGSLLVGGALAYAWSSVSFDTHDDRVRALWPIPLLLPIMFAAAWFL</sequence>
<feature type="transmembrane region" description="Helical" evidence="1">
    <location>
        <begin position="326"/>
        <end position="347"/>
    </location>
</feature>
<dbReference type="RefSeq" id="WP_196274031.1">
    <property type="nucleotide sequence ID" value="NZ_JADQDC010000001.1"/>
</dbReference>
<gene>
    <name evidence="2" type="ORF">I2488_01470</name>
</gene>
<evidence type="ECO:0000313" key="3">
    <source>
        <dbReference type="Proteomes" id="UP000600799"/>
    </source>
</evidence>
<dbReference type="EMBL" id="JADQDC010000001">
    <property type="protein sequence ID" value="MBF9149664.1"/>
    <property type="molecule type" value="Genomic_DNA"/>
</dbReference>
<accession>A0ABS0HCL5</accession>
<feature type="transmembrane region" description="Helical" evidence="1">
    <location>
        <begin position="431"/>
        <end position="450"/>
    </location>
</feature>
<protein>
    <submittedName>
        <fullName evidence="2">Uncharacterized protein</fullName>
    </submittedName>
</protein>
<organism evidence="2 3">
    <name type="scientific">Novosphingobium jiangmenense</name>
    <dbReference type="NCBI Taxonomy" id="2791981"/>
    <lineage>
        <taxon>Bacteria</taxon>
        <taxon>Pseudomonadati</taxon>
        <taxon>Pseudomonadota</taxon>
        <taxon>Alphaproteobacteria</taxon>
        <taxon>Sphingomonadales</taxon>
        <taxon>Sphingomonadaceae</taxon>
        <taxon>Novosphingobium</taxon>
    </lineage>
</organism>
<name>A0ABS0HCL5_9SPHN</name>